<evidence type="ECO:0000313" key="6">
    <source>
        <dbReference type="Proteomes" id="UP001283361"/>
    </source>
</evidence>
<keyword evidence="3" id="KW-0812">Transmembrane</keyword>
<proteinExistence type="inferred from homology"/>
<dbReference type="PANTHER" id="PTHR43329">
    <property type="entry name" value="EPOXIDE HYDROLASE"/>
    <property type="match status" value="1"/>
</dbReference>
<dbReference type="SUPFAM" id="SSF53474">
    <property type="entry name" value="alpha/beta-Hydrolases"/>
    <property type="match status" value="1"/>
</dbReference>
<evidence type="ECO:0000256" key="2">
    <source>
        <dbReference type="ARBA" id="ARBA00038334"/>
    </source>
</evidence>
<keyword evidence="3" id="KW-0472">Membrane</keyword>
<comment type="similarity">
    <text evidence="2">Belongs to the AB hydrolase superfamily. Epoxide hydrolase family.</text>
</comment>
<dbReference type="InterPro" id="IPR000639">
    <property type="entry name" value="Epox_hydrolase-like"/>
</dbReference>
<comment type="caution">
    <text evidence="5">The sequence shown here is derived from an EMBL/GenBank/DDBJ whole genome shotgun (WGS) entry which is preliminary data.</text>
</comment>
<name>A0AAE1DGN7_9GAST</name>
<evidence type="ECO:0000256" key="3">
    <source>
        <dbReference type="SAM" id="Phobius"/>
    </source>
</evidence>
<organism evidence="5 6">
    <name type="scientific">Elysia crispata</name>
    <name type="common">lettuce slug</name>
    <dbReference type="NCBI Taxonomy" id="231223"/>
    <lineage>
        <taxon>Eukaryota</taxon>
        <taxon>Metazoa</taxon>
        <taxon>Spiralia</taxon>
        <taxon>Lophotrochozoa</taxon>
        <taxon>Mollusca</taxon>
        <taxon>Gastropoda</taxon>
        <taxon>Heterobranchia</taxon>
        <taxon>Euthyneura</taxon>
        <taxon>Panpulmonata</taxon>
        <taxon>Sacoglossa</taxon>
        <taxon>Placobranchoidea</taxon>
        <taxon>Plakobranchidae</taxon>
        <taxon>Elysia</taxon>
    </lineage>
</organism>
<keyword evidence="6" id="KW-1185">Reference proteome</keyword>
<feature type="transmembrane region" description="Helical" evidence="3">
    <location>
        <begin position="130"/>
        <end position="148"/>
    </location>
</feature>
<evidence type="ECO:0000256" key="1">
    <source>
        <dbReference type="ARBA" id="ARBA00022801"/>
    </source>
</evidence>
<dbReference type="PRINTS" id="PR00111">
    <property type="entry name" value="ABHYDROLASE"/>
</dbReference>
<feature type="domain" description="AB hydrolase-1" evidence="4">
    <location>
        <begin position="200"/>
        <end position="438"/>
    </location>
</feature>
<dbReference type="EMBL" id="JAWDGP010003869">
    <property type="protein sequence ID" value="KAK3770009.1"/>
    <property type="molecule type" value="Genomic_DNA"/>
</dbReference>
<gene>
    <name evidence="5" type="ORF">RRG08_043171</name>
</gene>
<dbReference type="GO" id="GO:0004301">
    <property type="term" value="F:epoxide hydrolase activity"/>
    <property type="evidence" value="ECO:0007669"/>
    <property type="project" value="UniProtKB-ARBA"/>
</dbReference>
<dbReference type="PRINTS" id="PR00412">
    <property type="entry name" value="EPOXHYDRLASE"/>
</dbReference>
<reference evidence="5" key="1">
    <citation type="journal article" date="2023" name="G3 (Bethesda)">
        <title>A reference genome for the long-term kleptoplast-retaining sea slug Elysia crispata morphotype clarki.</title>
        <authorList>
            <person name="Eastman K.E."/>
            <person name="Pendleton A.L."/>
            <person name="Shaikh M.A."/>
            <person name="Suttiyut T."/>
            <person name="Ogas R."/>
            <person name="Tomko P."/>
            <person name="Gavelis G."/>
            <person name="Widhalm J.R."/>
            <person name="Wisecaver J.H."/>
        </authorList>
    </citation>
    <scope>NUCLEOTIDE SEQUENCE</scope>
    <source>
        <strain evidence="5">ECLA1</strain>
    </source>
</reference>
<dbReference type="Gene3D" id="3.40.50.1820">
    <property type="entry name" value="alpha/beta hydrolase"/>
    <property type="match status" value="1"/>
</dbReference>
<evidence type="ECO:0000259" key="4">
    <source>
        <dbReference type="Pfam" id="PF00561"/>
    </source>
</evidence>
<dbReference type="AlphaFoldDB" id="A0AAE1DGN7"/>
<dbReference type="InterPro" id="IPR000073">
    <property type="entry name" value="AB_hydrolase_1"/>
</dbReference>
<protein>
    <recommendedName>
        <fullName evidence="4">AB hydrolase-1 domain-containing protein</fullName>
    </recommendedName>
</protein>
<sequence>MRTSLNVWCSYSRLFLLRPPLSKIKPKAYNFGTLRHKLSLQLSAASLPLPYKTQLCGCFNGTQSTNFSEVSLVSSCSRMFSTEQGMQNQNPPSKKSTYFQIIFLHLDLDCVQPRARILVSIMAQKLAEKVLLWLVASFYGLYTLYDLMSRIFKIGFKKLFHWKVTEKPACLDDECLGTHGYLHLEDVRIHYVASGPEDKPLMLFMHGFPEFWFSWRHQIKEFQKDYRVVAFDMRGYNKSDKPTGLAAYSLHKLMADVKQVILALGYKSCILVAHDWGGGIAWAFGRLYPDFVDKLIIMNAPPGTIFQKLIKRDANQRKMSWYMFFFQLPFLPELMLRVQNFNRIEEIFKTTGMNQEEVNAYKHVFSQPGALTPPLNYYRSGLQRVGGAVSYDLNYAMPVLLIWGCADVALSTAIPDAVEKENPKIAVRRIQNANHFVQNNDPKAVNKIMREWLNE</sequence>
<keyword evidence="3" id="KW-1133">Transmembrane helix</keyword>
<accession>A0AAE1DGN7</accession>
<dbReference type="InterPro" id="IPR029058">
    <property type="entry name" value="AB_hydrolase_fold"/>
</dbReference>
<dbReference type="Pfam" id="PF00561">
    <property type="entry name" value="Abhydrolase_1"/>
    <property type="match status" value="1"/>
</dbReference>
<dbReference type="Proteomes" id="UP001283361">
    <property type="component" value="Unassembled WGS sequence"/>
</dbReference>
<keyword evidence="1" id="KW-0378">Hydrolase</keyword>
<evidence type="ECO:0000313" key="5">
    <source>
        <dbReference type="EMBL" id="KAK3770009.1"/>
    </source>
</evidence>